<dbReference type="SUPFAM" id="SSF53901">
    <property type="entry name" value="Thiolase-like"/>
    <property type="match status" value="2"/>
</dbReference>
<gene>
    <name evidence="5" type="ORF">BJP25_15530</name>
</gene>
<dbReference type="GO" id="GO:0004315">
    <property type="term" value="F:3-oxoacyl-[acyl-carrier-protein] synthase activity"/>
    <property type="evidence" value="ECO:0007669"/>
    <property type="project" value="TreeGrafter"/>
</dbReference>
<reference evidence="5 6" key="1">
    <citation type="submission" date="2016-10" db="EMBL/GenBank/DDBJ databases">
        <title>The Draft Genome Sequence of Actinokineospora bangkokensis 44EHWT reveals the biosynthetic pathway of antifungal compounds Thailandins with unusual extender unit butylmalonyl-CoA.</title>
        <authorList>
            <person name="Greule A."/>
            <person name="Intra B."/>
            <person name="Flemming S."/>
            <person name="Rommel M.G."/>
            <person name="Panbangred W."/>
            <person name="Bechthold A."/>
        </authorList>
    </citation>
    <scope>NUCLEOTIDE SEQUENCE [LARGE SCALE GENOMIC DNA]</scope>
    <source>
        <strain evidence="5 6">44EHW</strain>
    </source>
</reference>
<evidence type="ECO:0000313" key="6">
    <source>
        <dbReference type="Proteomes" id="UP000186040"/>
    </source>
</evidence>
<keyword evidence="6" id="KW-1185">Reference proteome</keyword>
<dbReference type="PANTHER" id="PTHR11712:SF347">
    <property type="entry name" value="BETA KETOACYL-ACYL CARRIER PROTEIN SYNTHASE"/>
    <property type="match status" value="1"/>
</dbReference>
<dbReference type="InterPro" id="IPR014030">
    <property type="entry name" value="Ketoacyl_synth_N"/>
</dbReference>
<dbReference type="Gene3D" id="3.40.47.10">
    <property type="match status" value="1"/>
</dbReference>
<comment type="caution">
    <text evidence="5">The sequence shown here is derived from an EMBL/GenBank/DDBJ whole genome shotgun (WGS) entry which is preliminary data.</text>
</comment>
<dbReference type="GO" id="GO:0006633">
    <property type="term" value="P:fatty acid biosynthetic process"/>
    <property type="evidence" value="ECO:0007669"/>
    <property type="project" value="TreeGrafter"/>
</dbReference>
<name>A0A1Q9LPF7_9PSEU</name>
<dbReference type="SMART" id="SM00825">
    <property type="entry name" value="PKS_KS"/>
    <property type="match status" value="1"/>
</dbReference>
<dbReference type="Pfam" id="PF02801">
    <property type="entry name" value="Ketoacyl-synt_C"/>
    <property type="match status" value="1"/>
</dbReference>
<dbReference type="OrthoDB" id="9808669at2"/>
<dbReference type="STRING" id="1193682.BJP25_15530"/>
<dbReference type="InterPro" id="IPR000794">
    <property type="entry name" value="Beta-ketoacyl_synthase"/>
</dbReference>
<proteinExistence type="inferred from homology"/>
<dbReference type="Pfam" id="PF00109">
    <property type="entry name" value="ketoacyl-synt"/>
    <property type="match status" value="1"/>
</dbReference>
<protein>
    <submittedName>
        <fullName evidence="5">Beta-ketoacyl synthase</fullName>
    </submittedName>
</protein>
<dbReference type="InterPro" id="IPR020841">
    <property type="entry name" value="PKS_Beta-ketoAc_synthase_dom"/>
</dbReference>
<dbReference type="AlphaFoldDB" id="A0A1Q9LPF7"/>
<dbReference type="InterPro" id="IPR014031">
    <property type="entry name" value="Ketoacyl_synth_C"/>
</dbReference>
<dbReference type="Proteomes" id="UP000186040">
    <property type="component" value="Unassembled WGS sequence"/>
</dbReference>
<evidence type="ECO:0000256" key="2">
    <source>
        <dbReference type="ARBA" id="ARBA00022679"/>
    </source>
</evidence>
<evidence type="ECO:0000313" key="5">
    <source>
        <dbReference type="EMBL" id="OLR93910.1"/>
    </source>
</evidence>
<dbReference type="PROSITE" id="PS52004">
    <property type="entry name" value="KS3_2"/>
    <property type="match status" value="1"/>
</dbReference>
<dbReference type="PANTHER" id="PTHR11712">
    <property type="entry name" value="POLYKETIDE SYNTHASE-RELATED"/>
    <property type="match status" value="1"/>
</dbReference>
<accession>A0A1Q9LPF7</accession>
<evidence type="ECO:0000259" key="4">
    <source>
        <dbReference type="PROSITE" id="PS52004"/>
    </source>
</evidence>
<dbReference type="InterPro" id="IPR016039">
    <property type="entry name" value="Thiolase-like"/>
</dbReference>
<evidence type="ECO:0000256" key="3">
    <source>
        <dbReference type="RuleBase" id="RU003694"/>
    </source>
</evidence>
<evidence type="ECO:0000256" key="1">
    <source>
        <dbReference type="ARBA" id="ARBA00008467"/>
    </source>
</evidence>
<keyword evidence="2 3" id="KW-0808">Transferase</keyword>
<feature type="domain" description="Ketosynthase family 3 (KS3)" evidence="4">
    <location>
        <begin position="1"/>
        <end position="368"/>
    </location>
</feature>
<comment type="similarity">
    <text evidence="1 3">Belongs to the thiolase-like superfamily. Beta-ketoacyl-ACP synthases family.</text>
</comment>
<organism evidence="5 6">
    <name type="scientific">Actinokineospora bangkokensis</name>
    <dbReference type="NCBI Taxonomy" id="1193682"/>
    <lineage>
        <taxon>Bacteria</taxon>
        <taxon>Bacillati</taxon>
        <taxon>Actinomycetota</taxon>
        <taxon>Actinomycetes</taxon>
        <taxon>Pseudonocardiales</taxon>
        <taxon>Pseudonocardiaceae</taxon>
        <taxon>Actinokineospora</taxon>
    </lineage>
</organism>
<sequence>MTGGALVCCLGDADETFTALLDGRDGLGPLRHVDPAAVGVAHGYFLPEDDEEQGRVGRWLAAVVAEAAAQAGLDTDRQRVAVLVGTGLRELRGLERAHADGAPFAAPDLHFDAAVRSVLPGATEVITLSNACSASGFALGLGVDMLALDEADAVVVAGCDGMTESMLAVIGRVAVEASDRVRPFDADRRGVLLGEGAVAVVVQRQADLPPGRAPLAKVLGVGMTCDAFHETAPVLAGVVAAIRDAHARADLDPEQVDLVVAHGTGTALNDPTESAALVEVFGADGPLVTGIKGATGHTSGSAALMSLLVAVRALRTGAVPPVVGLRTTIPEAAPLRMVIGDPVATTGSVAQVNAFGFGGVNAVTLVEV</sequence>
<dbReference type="EMBL" id="MKQR01000009">
    <property type="protein sequence ID" value="OLR93910.1"/>
    <property type="molecule type" value="Genomic_DNA"/>
</dbReference>